<proteinExistence type="predicted"/>
<dbReference type="AlphaFoldDB" id="A0A2P2JPA8"/>
<protein>
    <submittedName>
        <fullName evidence="1">Uncharacterized protein</fullName>
    </submittedName>
</protein>
<name>A0A2P2JPA8_RHIMU</name>
<organism evidence="1">
    <name type="scientific">Rhizophora mucronata</name>
    <name type="common">Asiatic mangrove</name>
    <dbReference type="NCBI Taxonomy" id="61149"/>
    <lineage>
        <taxon>Eukaryota</taxon>
        <taxon>Viridiplantae</taxon>
        <taxon>Streptophyta</taxon>
        <taxon>Embryophyta</taxon>
        <taxon>Tracheophyta</taxon>
        <taxon>Spermatophyta</taxon>
        <taxon>Magnoliopsida</taxon>
        <taxon>eudicotyledons</taxon>
        <taxon>Gunneridae</taxon>
        <taxon>Pentapetalae</taxon>
        <taxon>rosids</taxon>
        <taxon>fabids</taxon>
        <taxon>Malpighiales</taxon>
        <taxon>Rhizophoraceae</taxon>
        <taxon>Rhizophora</taxon>
    </lineage>
</organism>
<reference evidence="1" key="1">
    <citation type="submission" date="2018-02" db="EMBL/GenBank/DDBJ databases">
        <title>Rhizophora mucronata_Transcriptome.</title>
        <authorList>
            <person name="Meera S.P."/>
            <person name="Sreeshan A."/>
            <person name="Augustine A."/>
        </authorList>
    </citation>
    <scope>NUCLEOTIDE SEQUENCE</scope>
    <source>
        <tissue evidence="1">Leaf</tissue>
    </source>
</reference>
<evidence type="ECO:0000313" key="1">
    <source>
        <dbReference type="EMBL" id="MBW95300.1"/>
    </source>
</evidence>
<dbReference type="EMBL" id="GGEC01014817">
    <property type="protein sequence ID" value="MBW95300.1"/>
    <property type="molecule type" value="Transcribed_RNA"/>
</dbReference>
<sequence>MASASSSLISNSAKLNSLKSPEWYIALNLKGTPMSLANFSILLPISFITL</sequence>
<accession>A0A2P2JPA8</accession>